<dbReference type="AlphaFoldDB" id="A0AAE1CNR7"/>
<keyword evidence="2 6" id="KW-0812">Transmembrane</keyword>
<dbReference type="Proteomes" id="UP001283361">
    <property type="component" value="Unassembled WGS sequence"/>
</dbReference>
<keyword evidence="4 6" id="KW-0472">Membrane</keyword>
<feature type="region of interest" description="Disordered" evidence="5">
    <location>
        <begin position="317"/>
        <end position="357"/>
    </location>
</feature>
<keyword evidence="3 6" id="KW-1133">Transmembrane helix</keyword>
<dbReference type="InterPro" id="IPR017452">
    <property type="entry name" value="GPCR_Rhodpsn_7TM"/>
</dbReference>
<dbReference type="EMBL" id="JAWDGP010007407">
    <property type="protein sequence ID" value="KAK3720203.1"/>
    <property type="molecule type" value="Genomic_DNA"/>
</dbReference>
<evidence type="ECO:0000256" key="4">
    <source>
        <dbReference type="ARBA" id="ARBA00023136"/>
    </source>
</evidence>
<dbReference type="Pfam" id="PF10324">
    <property type="entry name" value="7TM_GPCR_Srw"/>
    <property type="match status" value="2"/>
</dbReference>
<feature type="compositionally biased region" description="Polar residues" evidence="5">
    <location>
        <begin position="506"/>
        <end position="525"/>
    </location>
</feature>
<feature type="compositionally biased region" description="Basic and acidic residues" evidence="5">
    <location>
        <begin position="385"/>
        <end position="398"/>
    </location>
</feature>
<name>A0AAE1CNR7_9GAST</name>
<feature type="transmembrane region" description="Helical" evidence="6">
    <location>
        <begin position="282"/>
        <end position="305"/>
    </location>
</feature>
<feature type="compositionally biased region" description="Low complexity" evidence="5">
    <location>
        <begin position="489"/>
        <end position="505"/>
    </location>
</feature>
<proteinExistence type="predicted"/>
<feature type="region of interest" description="Disordered" evidence="5">
    <location>
        <begin position="371"/>
        <end position="407"/>
    </location>
</feature>
<feature type="transmembrane region" description="Helical" evidence="6">
    <location>
        <begin position="607"/>
        <end position="626"/>
    </location>
</feature>
<feature type="transmembrane region" description="Helical" evidence="6">
    <location>
        <begin position="131"/>
        <end position="155"/>
    </location>
</feature>
<keyword evidence="9" id="KW-1185">Reference proteome</keyword>
<dbReference type="InterPro" id="IPR053219">
    <property type="entry name" value="GPCR_Dmsr-1"/>
</dbReference>
<feature type="transmembrane region" description="Helical" evidence="6">
    <location>
        <begin position="564"/>
        <end position="587"/>
    </location>
</feature>
<comment type="caution">
    <text evidence="8">The sequence shown here is derived from an EMBL/GenBank/DDBJ whole genome shotgun (WGS) entry which is preliminary data.</text>
</comment>
<evidence type="ECO:0000256" key="6">
    <source>
        <dbReference type="SAM" id="Phobius"/>
    </source>
</evidence>
<feature type="compositionally biased region" description="Polar residues" evidence="5">
    <location>
        <begin position="541"/>
        <end position="555"/>
    </location>
</feature>
<evidence type="ECO:0000313" key="9">
    <source>
        <dbReference type="Proteomes" id="UP001283361"/>
    </source>
</evidence>
<dbReference type="PROSITE" id="PS50262">
    <property type="entry name" value="G_PROTEIN_RECEP_F1_2"/>
    <property type="match status" value="1"/>
</dbReference>
<feature type="transmembrane region" description="Helical" evidence="6">
    <location>
        <begin position="96"/>
        <end position="119"/>
    </location>
</feature>
<gene>
    <name evidence="8" type="ORF">RRG08_007827</name>
</gene>
<dbReference type="InterPro" id="IPR019427">
    <property type="entry name" value="7TM_GPCR_serpentine_rcpt_Srw"/>
</dbReference>
<dbReference type="PRINTS" id="PR00237">
    <property type="entry name" value="GPCRRHODOPSN"/>
</dbReference>
<protein>
    <recommendedName>
        <fullName evidence="7">G-protein coupled receptors family 1 profile domain-containing protein</fullName>
    </recommendedName>
</protein>
<dbReference type="PANTHER" id="PTHR46273">
    <property type="entry name" value="MYOSUPPRESSIN RECEPTOR 1, ISOFORM B-RELATED"/>
    <property type="match status" value="1"/>
</dbReference>
<sequence length="675" mass="74936">MYFEVIVNATVATATAATQAMNYHLDTSAAASTATTPSLSATTGASSPPACVACPPYSDLTDYNASTLTEARSRNGMGQSSAVSTLMSVTDAYINAHGAVSLVTCALGIPMNILNIWVLTRRNMRTPVNCILTWLAVFDLLTMLSYVPFSLHFYILYPPQGISAEKNSLGWMTFLMFHSGFTSTTHTISIWLGVTLAMFRYKHIFSPAKGHFTRVRRLVRARIAVFVVVVASIVVMIPNYLMNRIMRAVFTLPGTNESIVVFYIEELKLGTPMMKPMTGVNLWMQCILAKFLPCILMVVYSGLLVRTVRMNVRMLQRRRTGSSALRRPSESYGGTRLSLAEPSSDGDSGNRKSIDFGRSCKDKKKKCKYQEMPKSDEFGNGSSKKSCETKTDNGEIHNELNGTQGSDLAQNKGTCQYSGNRVNGSNQYGGCHTNETDRFLEVTEHGRPSDHHSLDSGIYSNSSHADHLTYEQQCQRNFKQKPQYEPKRNNNSIKSSSSLCTKQSNHQIQHPSHYVHQTQRGSTPTVELGGTPGGKRLREASTATSSELPAATSRSQDSARTTRMLLVVITLFLVTELPQGILIALSVTIPGFFNTVYIPLGDMMDQIALLNNGLNFLLYCSMSRDFRTTLLKRLESWPRWCLWFSQFSATSRQTDCPGFKLRIKKRKQGVLANDV</sequence>
<feature type="domain" description="G-protein coupled receptors family 1 profile" evidence="7">
    <location>
        <begin position="111"/>
        <end position="619"/>
    </location>
</feature>
<dbReference type="InterPro" id="IPR000276">
    <property type="entry name" value="GPCR_Rhodpsn"/>
</dbReference>
<organism evidence="8 9">
    <name type="scientific">Elysia crispata</name>
    <name type="common">lettuce slug</name>
    <dbReference type="NCBI Taxonomy" id="231223"/>
    <lineage>
        <taxon>Eukaryota</taxon>
        <taxon>Metazoa</taxon>
        <taxon>Spiralia</taxon>
        <taxon>Lophotrochozoa</taxon>
        <taxon>Mollusca</taxon>
        <taxon>Gastropoda</taxon>
        <taxon>Heterobranchia</taxon>
        <taxon>Euthyneura</taxon>
        <taxon>Panpulmonata</taxon>
        <taxon>Sacoglossa</taxon>
        <taxon>Placobranchoidea</taxon>
        <taxon>Plakobranchidae</taxon>
        <taxon>Elysia</taxon>
    </lineage>
</organism>
<evidence type="ECO:0000313" key="8">
    <source>
        <dbReference type="EMBL" id="KAK3720203.1"/>
    </source>
</evidence>
<reference evidence="8" key="1">
    <citation type="journal article" date="2023" name="G3 (Bethesda)">
        <title>A reference genome for the long-term kleptoplast-retaining sea slug Elysia crispata morphotype clarki.</title>
        <authorList>
            <person name="Eastman K.E."/>
            <person name="Pendleton A.L."/>
            <person name="Shaikh M.A."/>
            <person name="Suttiyut T."/>
            <person name="Ogas R."/>
            <person name="Tomko P."/>
            <person name="Gavelis G."/>
            <person name="Widhalm J.R."/>
            <person name="Wisecaver J.H."/>
        </authorList>
    </citation>
    <scope>NUCLEOTIDE SEQUENCE</scope>
    <source>
        <strain evidence="8">ECLA1</strain>
    </source>
</reference>
<feature type="transmembrane region" description="Helical" evidence="6">
    <location>
        <begin position="175"/>
        <end position="199"/>
    </location>
</feature>
<accession>A0AAE1CNR7</accession>
<evidence type="ECO:0000259" key="7">
    <source>
        <dbReference type="PROSITE" id="PS50262"/>
    </source>
</evidence>
<feature type="compositionally biased region" description="Basic and acidic residues" evidence="5">
    <location>
        <begin position="348"/>
        <end position="357"/>
    </location>
</feature>
<dbReference type="GO" id="GO:0005886">
    <property type="term" value="C:plasma membrane"/>
    <property type="evidence" value="ECO:0007669"/>
    <property type="project" value="TreeGrafter"/>
</dbReference>
<feature type="transmembrane region" description="Helical" evidence="6">
    <location>
        <begin position="219"/>
        <end position="241"/>
    </location>
</feature>
<dbReference type="GO" id="GO:0008528">
    <property type="term" value="F:G protein-coupled peptide receptor activity"/>
    <property type="evidence" value="ECO:0007669"/>
    <property type="project" value="InterPro"/>
</dbReference>
<dbReference type="SUPFAM" id="SSF81321">
    <property type="entry name" value="Family A G protein-coupled receptor-like"/>
    <property type="match status" value="1"/>
</dbReference>
<dbReference type="CDD" id="cd14978">
    <property type="entry name" value="7tmA_FMRFamide_R-like"/>
    <property type="match status" value="1"/>
</dbReference>
<evidence type="ECO:0000256" key="3">
    <source>
        <dbReference type="ARBA" id="ARBA00022989"/>
    </source>
</evidence>
<evidence type="ECO:0000256" key="2">
    <source>
        <dbReference type="ARBA" id="ARBA00022692"/>
    </source>
</evidence>
<evidence type="ECO:0000256" key="1">
    <source>
        <dbReference type="ARBA" id="ARBA00004370"/>
    </source>
</evidence>
<comment type="subcellular location">
    <subcellularLocation>
        <location evidence="1">Membrane</location>
    </subcellularLocation>
</comment>
<dbReference type="PANTHER" id="PTHR46273:SF4">
    <property type="entry name" value="AT19640P"/>
    <property type="match status" value="1"/>
</dbReference>
<evidence type="ECO:0000256" key="5">
    <source>
        <dbReference type="SAM" id="MobiDB-lite"/>
    </source>
</evidence>
<dbReference type="Gene3D" id="1.20.1070.10">
    <property type="entry name" value="Rhodopsin 7-helix transmembrane proteins"/>
    <property type="match status" value="2"/>
</dbReference>
<feature type="region of interest" description="Disordered" evidence="5">
    <location>
        <begin position="479"/>
        <end position="555"/>
    </location>
</feature>